<evidence type="ECO:0008006" key="10">
    <source>
        <dbReference type="Google" id="ProtNLM"/>
    </source>
</evidence>
<proteinExistence type="inferred from homology"/>
<evidence type="ECO:0000313" key="8">
    <source>
        <dbReference type="EMBL" id="OGN06938.1"/>
    </source>
</evidence>
<dbReference type="PANTHER" id="PTHR43133">
    <property type="entry name" value="RNA POLYMERASE ECF-TYPE SIGMA FACTO"/>
    <property type="match status" value="1"/>
</dbReference>
<comment type="similarity">
    <text evidence="1">Belongs to the sigma-70 factor family. ECF subfamily.</text>
</comment>
<dbReference type="Proteomes" id="UP000177605">
    <property type="component" value="Unassembled WGS sequence"/>
</dbReference>
<feature type="domain" description="RNA polymerase sigma factor 70 region 4 type 2" evidence="7">
    <location>
        <begin position="108"/>
        <end position="160"/>
    </location>
</feature>
<keyword evidence="4" id="KW-0238">DNA-binding</keyword>
<evidence type="ECO:0000256" key="1">
    <source>
        <dbReference type="ARBA" id="ARBA00010641"/>
    </source>
</evidence>
<dbReference type="Gene3D" id="1.10.10.10">
    <property type="entry name" value="Winged helix-like DNA-binding domain superfamily/Winged helix DNA-binding domain"/>
    <property type="match status" value="1"/>
</dbReference>
<evidence type="ECO:0000313" key="9">
    <source>
        <dbReference type="Proteomes" id="UP000177605"/>
    </source>
</evidence>
<dbReference type="Pfam" id="PF08281">
    <property type="entry name" value="Sigma70_r4_2"/>
    <property type="match status" value="1"/>
</dbReference>
<keyword evidence="2" id="KW-0805">Transcription regulation</keyword>
<dbReference type="InterPro" id="IPR039425">
    <property type="entry name" value="RNA_pol_sigma-70-like"/>
</dbReference>
<keyword evidence="3" id="KW-0731">Sigma factor</keyword>
<evidence type="ECO:0000256" key="5">
    <source>
        <dbReference type="ARBA" id="ARBA00023163"/>
    </source>
</evidence>
<dbReference type="InterPro" id="IPR014284">
    <property type="entry name" value="RNA_pol_sigma-70_dom"/>
</dbReference>
<comment type="caution">
    <text evidence="8">The sequence shown here is derived from an EMBL/GenBank/DDBJ whole genome shotgun (WGS) entry which is preliminary data.</text>
</comment>
<name>A0A1F8F2M5_9BACT</name>
<evidence type="ECO:0000259" key="6">
    <source>
        <dbReference type="Pfam" id="PF04542"/>
    </source>
</evidence>
<dbReference type="EMBL" id="MGJM01000007">
    <property type="protein sequence ID" value="OGN06938.1"/>
    <property type="molecule type" value="Genomic_DNA"/>
</dbReference>
<dbReference type="SUPFAM" id="SSF88946">
    <property type="entry name" value="Sigma2 domain of RNA polymerase sigma factors"/>
    <property type="match status" value="1"/>
</dbReference>
<dbReference type="InterPro" id="IPR013325">
    <property type="entry name" value="RNA_pol_sigma_r2"/>
</dbReference>
<dbReference type="InterPro" id="IPR013324">
    <property type="entry name" value="RNA_pol_sigma_r3/r4-like"/>
</dbReference>
<protein>
    <recommendedName>
        <fullName evidence="10">RNA polymerase sigma factor 70 region 4 type 2 domain-containing protein</fullName>
    </recommendedName>
</protein>
<feature type="domain" description="RNA polymerase sigma-70 region 2" evidence="6">
    <location>
        <begin position="13"/>
        <end position="79"/>
    </location>
</feature>
<dbReference type="PANTHER" id="PTHR43133:SF8">
    <property type="entry name" value="RNA POLYMERASE SIGMA FACTOR HI_1459-RELATED"/>
    <property type="match status" value="1"/>
</dbReference>
<dbReference type="InterPro" id="IPR007627">
    <property type="entry name" value="RNA_pol_sigma70_r2"/>
</dbReference>
<gene>
    <name evidence="8" type="ORF">A2669_01725</name>
</gene>
<reference evidence="8 9" key="1">
    <citation type="journal article" date="2016" name="Nat. Commun.">
        <title>Thousands of microbial genomes shed light on interconnected biogeochemical processes in an aquifer system.</title>
        <authorList>
            <person name="Anantharaman K."/>
            <person name="Brown C.T."/>
            <person name="Hug L.A."/>
            <person name="Sharon I."/>
            <person name="Castelle C.J."/>
            <person name="Probst A.J."/>
            <person name="Thomas B.C."/>
            <person name="Singh A."/>
            <person name="Wilkins M.J."/>
            <person name="Karaoz U."/>
            <person name="Brodie E.L."/>
            <person name="Williams K.H."/>
            <person name="Hubbard S.S."/>
            <person name="Banfield J.F."/>
        </authorList>
    </citation>
    <scope>NUCLEOTIDE SEQUENCE [LARGE SCALE GENOMIC DNA]</scope>
</reference>
<dbReference type="InterPro" id="IPR036388">
    <property type="entry name" value="WH-like_DNA-bd_sf"/>
</dbReference>
<dbReference type="CDD" id="cd06171">
    <property type="entry name" value="Sigma70_r4"/>
    <property type="match status" value="1"/>
</dbReference>
<organism evidence="8 9">
    <name type="scientific">Candidatus Yanofskybacteria bacterium RIFCSPHIGHO2_01_FULL_48_25b</name>
    <dbReference type="NCBI Taxonomy" id="1802672"/>
    <lineage>
        <taxon>Bacteria</taxon>
        <taxon>Candidatus Yanofskyibacteriota</taxon>
    </lineage>
</organism>
<dbReference type="GO" id="GO:0016987">
    <property type="term" value="F:sigma factor activity"/>
    <property type="evidence" value="ECO:0007669"/>
    <property type="project" value="UniProtKB-KW"/>
</dbReference>
<dbReference type="AlphaFoldDB" id="A0A1F8F2M5"/>
<dbReference type="NCBIfam" id="TIGR02937">
    <property type="entry name" value="sigma70-ECF"/>
    <property type="match status" value="1"/>
</dbReference>
<dbReference type="Gene3D" id="1.10.1740.10">
    <property type="match status" value="1"/>
</dbReference>
<dbReference type="InterPro" id="IPR013249">
    <property type="entry name" value="RNA_pol_sigma70_r4_t2"/>
</dbReference>
<dbReference type="GO" id="GO:0003677">
    <property type="term" value="F:DNA binding"/>
    <property type="evidence" value="ECO:0007669"/>
    <property type="project" value="UniProtKB-KW"/>
</dbReference>
<dbReference type="GO" id="GO:0006352">
    <property type="term" value="P:DNA-templated transcription initiation"/>
    <property type="evidence" value="ECO:0007669"/>
    <property type="project" value="InterPro"/>
</dbReference>
<keyword evidence="5" id="KW-0804">Transcription</keyword>
<dbReference type="SUPFAM" id="SSF88659">
    <property type="entry name" value="Sigma3 and sigma4 domains of RNA polymerase sigma factors"/>
    <property type="match status" value="1"/>
</dbReference>
<evidence type="ECO:0000256" key="3">
    <source>
        <dbReference type="ARBA" id="ARBA00023082"/>
    </source>
</evidence>
<evidence type="ECO:0000256" key="4">
    <source>
        <dbReference type="ARBA" id="ARBA00023125"/>
    </source>
</evidence>
<sequence length="170" mass="20091">MESNKEKQFLKIYDELADKVFRHCYFRLSDREKAKDAVQEVFCRFWEYLEKHDDQISNAKALVFRIANNLIIDHYRKKKDESLDALQADGFDVANDDYEAIMTMLSGRELTALLDCLKKSYRDVIVMRYIDDLPVQEIAGIISERENTVSVRIHRGLKELKKIIENEKHD</sequence>
<evidence type="ECO:0000259" key="7">
    <source>
        <dbReference type="Pfam" id="PF08281"/>
    </source>
</evidence>
<evidence type="ECO:0000256" key="2">
    <source>
        <dbReference type="ARBA" id="ARBA00023015"/>
    </source>
</evidence>
<dbReference type="Pfam" id="PF04542">
    <property type="entry name" value="Sigma70_r2"/>
    <property type="match status" value="1"/>
</dbReference>
<accession>A0A1F8F2M5</accession>